<reference evidence="1" key="1">
    <citation type="submission" date="2015-06" db="EMBL/GenBank/DDBJ databases">
        <authorList>
            <person name="Joergensen T."/>
        </authorList>
    </citation>
    <scope>NUCLEOTIDE SEQUENCE</scope>
    <source>
        <strain evidence="1">RGFK1531</strain>
    </source>
</reference>
<evidence type="ECO:0000313" key="1">
    <source>
        <dbReference type="EMBL" id="CRY97406.1"/>
    </source>
</evidence>
<organism evidence="1">
    <name type="scientific">uncultured prokaryote</name>
    <dbReference type="NCBI Taxonomy" id="198431"/>
    <lineage>
        <taxon>unclassified sequences</taxon>
        <taxon>environmental samples</taxon>
    </lineage>
</organism>
<sequence>MALIGRVETEFTGLGGAPWLSTLHFAVGEDTPGNNPVAVMNNFWGDLAGIIAAAVSWTTLGEVRIIDVETGDTVDYLTTAPQTGNGTDTGNVLPIVSQGLIRWNTPVVTAGRRLRGHTFVPGLTENSCTASGSVTPTSQATFIDAADTAISTSATLNCALEVYSRTHNTATSDVSPSAANKFSYLSSRRD</sequence>
<proteinExistence type="predicted"/>
<accession>A0A0H5Q5V0</accession>
<name>A0A0H5Q5V0_9ZZZZ</name>
<reference evidence="1" key="2">
    <citation type="submission" date="2015-07" db="EMBL/GenBank/DDBJ databases">
        <title>Plasmids, circular viruses and viroids from rat gut.</title>
        <authorList>
            <person name="Jorgensen T.J."/>
            <person name="Hansen M.A."/>
            <person name="Xu Z."/>
            <person name="Tabak M.A."/>
            <person name="Sorensen S.J."/>
            <person name="Hansen L.H."/>
        </authorList>
    </citation>
    <scope>NUCLEOTIDE SEQUENCE</scope>
    <source>
        <strain evidence="1">RGFK1531</strain>
    </source>
</reference>
<dbReference type="AlphaFoldDB" id="A0A0H5Q5V0"/>
<protein>
    <submittedName>
        <fullName evidence="1">Uncharacterized protein</fullName>
    </submittedName>
</protein>
<dbReference type="EMBL" id="LN854066">
    <property type="protein sequence ID" value="CRY97406.1"/>
    <property type="molecule type" value="Genomic_DNA"/>
</dbReference>